<sequence length="444" mass="50068">MALFFFFFSPTQRTTSFYMLVCCLLSGFSVKETVTLTSYGMKCVSVTAETRWRVTNRERCKCCRRHGAVVQGGQAPSACVAEPIEGLSAAARIRRPKAPLYRLAVHQLTQYSLDLCLNKASRPVLLFSACFPNGLGYVLVRLNHSIPSPLSLVLETHMGLCLLACGCWFQTIDEYSRFHRISSSFERLASLHRDIYCPPCAWEEAGGGDVTNGRCGRQCQHGVPALKVARKSFARRSAVPSWNTLCGRHTSPGRVQRQTHAINPRFLYACRLRNTRYGVCTEVAHWIQVVLLHRGREYYFSYIKLNHTREKGRREEEEKLLRALCSGFFNGRRDRAGPRDVARGSDSPRPGDLPRGRDSPRPQDQALSRFDRGDSKLVTVAYKGHTKRGKECLLRCRVGGSGERNDTAGRPGYPAGGILLDRWRILRNHRQWCQRGGLGAQAER</sequence>
<feature type="chain" id="PRO_5005568307" evidence="2">
    <location>
        <begin position="17"/>
        <end position="444"/>
    </location>
</feature>
<reference evidence="3 4" key="1">
    <citation type="submission" date="2015-08" db="EMBL/GenBank/DDBJ databases">
        <title>Next Generation Sequencing and Analysis of the Genome of Puccinia sorghi L Schw, the Causal Agent of Maize Common Rust.</title>
        <authorList>
            <person name="Rochi L."/>
            <person name="Burguener G."/>
            <person name="Darino M."/>
            <person name="Turjanski A."/>
            <person name="Kreff E."/>
            <person name="Dieguez M.J."/>
            <person name="Sacco F."/>
        </authorList>
    </citation>
    <scope>NUCLEOTIDE SEQUENCE [LARGE SCALE GENOMIC DNA]</scope>
    <source>
        <strain evidence="3 4">RO10H11247</strain>
    </source>
</reference>
<feature type="signal peptide" evidence="2">
    <location>
        <begin position="1"/>
        <end position="16"/>
    </location>
</feature>
<evidence type="ECO:0000256" key="2">
    <source>
        <dbReference type="SAM" id="SignalP"/>
    </source>
</evidence>
<accession>A0A0L6VV58</accession>
<evidence type="ECO:0000313" key="3">
    <source>
        <dbReference type="EMBL" id="KNZ64507.1"/>
    </source>
</evidence>
<dbReference type="VEuPathDB" id="FungiDB:VP01_1020g1"/>
<comment type="caution">
    <text evidence="3">The sequence shown here is derived from an EMBL/GenBank/DDBJ whole genome shotgun (WGS) entry which is preliminary data.</text>
</comment>
<organism evidence="3 4">
    <name type="scientific">Puccinia sorghi</name>
    <dbReference type="NCBI Taxonomy" id="27349"/>
    <lineage>
        <taxon>Eukaryota</taxon>
        <taxon>Fungi</taxon>
        <taxon>Dikarya</taxon>
        <taxon>Basidiomycota</taxon>
        <taxon>Pucciniomycotina</taxon>
        <taxon>Pucciniomycetes</taxon>
        <taxon>Pucciniales</taxon>
        <taxon>Pucciniaceae</taxon>
        <taxon>Puccinia</taxon>
    </lineage>
</organism>
<dbReference type="EMBL" id="LAVV01000233">
    <property type="protein sequence ID" value="KNZ64507.1"/>
    <property type="molecule type" value="Genomic_DNA"/>
</dbReference>
<protein>
    <submittedName>
        <fullName evidence="3">Putative signal peptide protein</fullName>
    </submittedName>
</protein>
<keyword evidence="4" id="KW-1185">Reference proteome</keyword>
<dbReference type="Proteomes" id="UP000037035">
    <property type="component" value="Unassembled WGS sequence"/>
</dbReference>
<dbReference type="AlphaFoldDB" id="A0A0L6VV58"/>
<name>A0A0L6VV58_9BASI</name>
<keyword evidence="2" id="KW-0732">Signal</keyword>
<proteinExistence type="predicted"/>
<evidence type="ECO:0000313" key="4">
    <source>
        <dbReference type="Proteomes" id="UP000037035"/>
    </source>
</evidence>
<evidence type="ECO:0000256" key="1">
    <source>
        <dbReference type="SAM" id="MobiDB-lite"/>
    </source>
</evidence>
<feature type="compositionally biased region" description="Basic and acidic residues" evidence="1">
    <location>
        <begin position="352"/>
        <end position="361"/>
    </location>
</feature>
<feature type="region of interest" description="Disordered" evidence="1">
    <location>
        <begin position="335"/>
        <end position="370"/>
    </location>
</feature>
<gene>
    <name evidence="3" type="ORF">VP01_1020g1</name>
</gene>